<dbReference type="AlphaFoldDB" id="A0A7W7HTJ6"/>
<dbReference type="Proteomes" id="UP000578112">
    <property type="component" value="Unassembled WGS sequence"/>
</dbReference>
<proteinExistence type="predicted"/>
<comment type="caution">
    <text evidence="1">The sequence shown here is derived from an EMBL/GenBank/DDBJ whole genome shotgun (WGS) entry which is preliminary data.</text>
</comment>
<dbReference type="RefSeq" id="WP_184990269.1">
    <property type="nucleotide sequence ID" value="NZ_BOMK01000038.1"/>
</dbReference>
<accession>A0A7W7HTJ6</accession>
<protein>
    <submittedName>
        <fullName evidence="1">Uncharacterized protein</fullName>
    </submittedName>
</protein>
<evidence type="ECO:0000313" key="1">
    <source>
        <dbReference type="EMBL" id="MBB4760458.1"/>
    </source>
</evidence>
<organism evidence="1 2">
    <name type="scientific">Actinoplanes digitatis</name>
    <dbReference type="NCBI Taxonomy" id="1868"/>
    <lineage>
        <taxon>Bacteria</taxon>
        <taxon>Bacillati</taxon>
        <taxon>Actinomycetota</taxon>
        <taxon>Actinomycetes</taxon>
        <taxon>Micromonosporales</taxon>
        <taxon>Micromonosporaceae</taxon>
        <taxon>Actinoplanes</taxon>
    </lineage>
</organism>
<keyword evidence="2" id="KW-1185">Reference proteome</keyword>
<reference evidence="1 2" key="1">
    <citation type="submission" date="2020-08" db="EMBL/GenBank/DDBJ databases">
        <title>Sequencing the genomes of 1000 actinobacteria strains.</title>
        <authorList>
            <person name="Klenk H.-P."/>
        </authorList>
    </citation>
    <scope>NUCLEOTIDE SEQUENCE [LARGE SCALE GENOMIC DNA]</scope>
    <source>
        <strain evidence="1 2">DSM 43149</strain>
    </source>
</reference>
<name>A0A7W7HTJ6_9ACTN</name>
<dbReference type="EMBL" id="JACHNH010000001">
    <property type="protein sequence ID" value="MBB4760458.1"/>
    <property type="molecule type" value="Genomic_DNA"/>
</dbReference>
<gene>
    <name evidence="1" type="ORF">BJ971_001014</name>
</gene>
<evidence type="ECO:0000313" key="2">
    <source>
        <dbReference type="Proteomes" id="UP000578112"/>
    </source>
</evidence>
<sequence length="125" mass="12926">MAKVHPVPVSFDDRIEDGLPEDGWGWAIRRAAHGRLRGVDGLRPGDRHPAGPAGSGLCGRMPAAVRANVAARGFTDLVAPVRPTGARGKPIDAGHTRHLGVRPVPVIGSSSTVPPAMPLWLGAAG</sequence>